<feature type="transmembrane region" description="Helical" evidence="2">
    <location>
        <begin position="323"/>
        <end position="349"/>
    </location>
</feature>
<feature type="transmembrane region" description="Helical" evidence="2">
    <location>
        <begin position="245"/>
        <end position="268"/>
    </location>
</feature>
<dbReference type="RefSeq" id="WP_322855150.1">
    <property type="nucleotide sequence ID" value="NZ_JAYDCJ010000003.1"/>
</dbReference>
<feature type="transmembrane region" description="Helical" evidence="2">
    <location>
        <begin position="369"/>
        <end position="390"/>
    </location>
</feature>
<feature type="transmembrane region" description="Helical" evidence="2">
    <location>
        <begin position="171"/>
        <end position="192"/>
    </location>
</feature>
<evidence type="ECO:0000256" key="2">
    <source>
        <dbReference type="SAM" id="Phobius"/>
    </source>
</evidence>
<feature type="region of interest" description="Disordered" evidence="1">
    <location>
        <begin position="78"/>
        <end position="112"/>
    </location>
</feature>
<evidence type="ECO:0000313" key="3">
    <source>
        <dbReference type="EMBL" id="MEA1080658.1"/>
    </source>
</evidence>
<feature type="compositionally biased region" description="Low complexity" evidence="1">
    <location>
        <begin position="91"/>
        <end position="107"/>
    </location>
</feature>
<evidence type="ECO:0000313" key="4">
    <source>
        <dbReference type="Proteomes" id="UP001305746"/>
    </source>
</evidence>
<dbReference type="Proteomes" id="UP001305746">
    <property type="component" value="Unassembled WGS sequence"/>
</dbReference>
<gene>
    <name evidence="3" type="ORF">U5822_08245</name>
</gene>
<evidence type="ECO:0000256" key="1">
    <source>
        <dbReference type="SAM" id="MobiDB-lite"/>
    </source>
</evidence>
<feature type="transmembrane region" description="Helical" evidence="2">
    <location>
        <begin position="294"/>
        <end position="316"/>
    </location>
</feature>
<comment type="caution">
    <text evidence="3">The sequence shown here is derived from an EMBL/GenBank/DDBJ whole genome shotgun (WGS) entry which is preliminary data.</text>
</comment>
<dbReference type="Pfam" id="PF05987">
    <property type="entry name" value="DUF898"/>
    <property type="match status" value="1"/>
</dbReference>
<keyword evidence="2" id="KW-0472">Membrane</keyword>
<feature type="transmembrane region" description="Helical" evidence="2">
    <location>
        <begin position="129"/>
        <end position="150"/>
    </location>
</feature>
<sequence>MSTESYQVVFTGQVLDGFEEEQVKTSLQDLFNASRERIERLFSPSASSTIKSNLSHDEALIYHQRLTAAGVEVRITEQPRSAVPPAPASEPTADTPAGPATPDAPVASAGTDDRKRAPLTFTGRGGEYFGIWIVNILLTILTLGIYSAWATVRNNQYFYGHTRLNDASFQYLASPITILKGRLIALAVLVAYVVLSELFLEAAIAFAVGFVFLVPWIMIRSLRFRAINSAYRNIRFDFQGRYGQAFMVAFVWPLLNLLCLLLLTPLVLRKTHQFVADGSRYGTTEFELAAPNKAYYLLFGKALLLALGFGVAAWAGARFASPVLGAVIGAVGYLTLFGFFMAGVANLFLNSTQLAEHHFESTLKPGQMVWIYLSNSLLVALTLGLFTPWAKVRMARYRAACTTMLIAGDLDHFVAAEQNRTSALGQELGDAFDVEFAAI</sequence>
<keyword evidence="2" id="KW-0812">Transmembrane</keyword>
<protein>
    <submittedName>
        <fullName evidence="3">DUF898 family protein</fullName>
    </submittedName>
</protein>
<name>A0ABU5NXX2_9GAMM</name>
<dbReference type="EMBL" id="JAYDCJ010000003">
    <property type="protein sequence ID" value="MEA1080658.1"/>
    <property type="molecule type" value="Genomic_DNA"/>
</dbReference>
<proteinExistence type="predicted"/>
<keyword evidence="2" id="KW-1133">Transmembrane helix</keyword>
<feature type="transmembrane region" description="Helical" evidence="2">
    <location>
        <begin position="198"/>
        <end position="219"/>
    </location>
</feature>
<organism evidence="3 4">
    <name type="scientific">Marinobacter qingdaonensis</name>
    <dbReference type="NCBI Taxonomy" id="3108486"/>
    <lineage>
        <taxon>Bacteria</taxon>
        <taxon>Pseudomonadati</taxon>
        <taxon>Pseudomonadota</taxon>
        <taxon>Gammaproteobacteria</taxon>
        <taxon>Pseudomonadales</taxon>
        <taxon>Marinobacteraceae</taxon>
        <taxon>Marinobacter</taxon>
    </lineage>
</organism>
<accession>A0ABU5NXX2</accession>
<dbReference type="InterPro" id="IPR010295">
    <property type="entry name" value="DUF898"/>
</dbReference>
<keyword evidence="4" id="KW-1185">Reference proteome</keyword>
<reference evidence="3 4" key="1">
    <citation type="submission" date="2023-12" db="EMBL/GenBank/DDBJ databases">
        <title>Marinobacter qingdaonensis sp. nov., isolated from the intertidal sediment of Qingdao, PR China.</title>
        <authorList>
            <person name="Li Y."/>
        </authorList>
    </citation>
    <scope>NUCLEOTIDE SEQUENCE [LARGE SCALE GENOMIC DNA]</scope>
    <source>
        <strain evidence="3 4">ASW11-75</strain>
    </source>
</reference>